<dbReference type="Proteomes" id="UP000184074">
    <property type="component" value="Unassembled WGS sequence"/>
</dbReference>
<protein>
    <submittedName>
        <fullName evidence="1">Uncharacterized protein</fullName>
    </submittedName>
</protein>
<dbReference type="AlphaFoldDB" id="A0A1M5RU52"/>
<dbReference type="EMBL" id="FQXB01000005">
    <property type="protein sequence ID" value="SHH29837.1"/>
    <property type="molecule type" value="Genomic_DNA"/>
</dbReference>
<gene>
    <name evidence="1" type="ORF">SAMN05444003_2698</name>
</gene>
<accession>A0A1M5RU52</accession>
<sequence>MGKPALLGFPLFFVRIVKHGPISHYSIERPDFEGKH</sequence>
<evidence type="ECO:0000313" key="1">
    <source>
        <dbReference type="EMBL" id="SHH29837.1"/>
    </source>
</evidence>
<reference evidence="1 2" key="1">
    <citation type="submission" date="2016-11" db="EMBL/GenBank/DDBJ databases">
        <authorList>
            <person name="Jaros S."/>
            <person name="Januszkiewicz K."/>
            <person name="Wedrychowicz H."/>
        </authorList>
    </citation>
    <scope>NUCLEOTIDE SEQUENCE [LARGE SCALE GENOMIC DNA]</scope>
    <source>
        <strain evidence="1 2">DSM 28715</strain>
    </source>
</reference>
<proteinExistence type="predicted"/>
<evidence type="ECO:0000313" key="2">
    <source>
        <dbReference type="Proteomes" id="UP000184074"/>
    </source>
</evidence>
<organism evidence="1 2">
    <name type="scientific">Cognatiyoonia sediminum</name>
    <dbReference type="NCBI Taxonomy" id="1508389"/>
    <lineage>
        <taxon>Bacteria</taxon>
        <taxon>Pseudomonadati</taxon>
        <taxon>Pseudomonadota</taxon>
        <taxon>Alphaproteobacteria</taxon>
        <taxon>Rhodobacterales</taxon>
        <taxon>Paracoccaceae</taxon>
        <taxon>Cognatiyoonia</taxon>
    </lineage>
</organism>
<dbReference type="STRING" id="1508389.SAMN05444003_2698"/>
<keyword evidence="2" id="KW-1185">Reference proteome</keyword>
<name>A0A1M5RU52_9RHOB</name>